<dbReference type="AlphaFoldDB" id="I0ELM2"/>
<dbReference type="HOGENOM" id="CLU_156498_0_0_7"/>
<dbReference type="STRING" id="182217.HCW_02800"/>
<evidence type="ECO:0000313" key="2">
    <source>
        <dbReference type="Proteomes" id="UP000005010"/>
    </source>
</evidence>
<dbReference type="KEGG" id="hce:HCW_02800"/>
<protein>
    <submittedName>
        <fullName evidence="1">Uncharacterized protein</fullName>
    </submittedName>
</protein>
<reference evidence="2" key="1">
    <citation type="submission" date="2012-04" db="EMBL/GenBank/DDBJ databases">
        <title>Complete genome sequence of Helicobacter cetorum strain MIT 00-7128.</title>
        <authorList>
            <person name="Kersulyte D."/>
            <person name="Berg D.E."/>
        </authorList>
    </citation>
    <scope>NUCLEOTIDE SEQUENCE [LARGE SCALE GENOMIC DNA]</scope>
    <source>
        <strain evidence="2">MIT 00-7128</strain>
    </source>
</reference>
<dbReference type="EMBL" id="CP003479">
    <property type="protein sequence ID" value="AFI03841.1"/>
    <property type="molecule type" value="Genomic_DNA"/>
</dbReference>
<dbReference type="PATRIC" id="fig|182217.3.peg.600"/>
<dbReference type="RefSeq" id="WP_014660713.1">
    <property type="nucleotide sequence ID" value="NC_017737.1"/>
</dbReference>
<evidence type="ECO:0000313" key="1">
    <source>
        <dbReference type="EMBL" id="AFI03841.1"/>
    </source>
</evidence>
<keyword evidence="2" id="KW-1185">Reference proteome</keyword>
<sequence length="132" mass="15727">MKRLVILPRNSLLKGFNRYHKQILETEIKDSVVSLSITESGGYYLLNDEEVFCVCKGVGFLEYKDYSKNLDFTRLLPFVVEDYLFKAKEPEDKSQLKLLREFLEVYEKNIQKNELYLNPPYFEKLESELLRQ</sequence>
<dbReference type="Proteomes" id="UP000005010">
    <property type="component" value="Chromosome"/>
</dbReference>
<proteinExistence type="predicted"/>
<name>I0ELM2_HELC0</name>
<organism evidence="1 2">
    <name type="scientific">Helicobacter cetorum (strain ATCC BAA-429 / MIT 00-7128)</name>
    <dbReference type="NCBI Taxonomy" id="182217"/>
    <lineage>
        <taxon>Bacteria</taxon>
        <taxon>Pseudomonadati</taxon>
        <taxon>Campylobacterota</taxon>
        <taxon>Epsilonproteobacteria</taxon>
        <taxon>Campylobacterales</taxon>
        <taxon>Helicobacteraceae</taxon>
        <taxon>Helicobacter</taxon>
    </lineage>
</organism>
<gene>
    <name evidence="1" type="ordered locus">HCW_02800</name>
</gene>
<accession>I0ELM2</accession>